<dbReference type="PANTHER" id="PTHR14269:SF61">
    <property type="entry name" value="CDP-DIACYLGLYCEROL--SERINE O-PHOSPHATIDYLTRANSFERASE"/>
    <property type="match status" value="1"/>
</dbReference>
<evidence type="ECO:0000256" key="3">
    <source>
        <dbReference type="ARBA" id="ARBA00010441"/>
    </source>
</evidence>
<proteinExistence type="inferred from homology"/>
<protein>
    <recommendedName>
        <fullName evidence="5">CDP-diacylglycerol--serine O-phosphatidyltransferase</fullName>
        <ecNumber evidence="4">2.7.8.8</ecNumber>
    </recommendedName>
    <alternativeName>
        <fullName evidence="14">Phosphatidylserine synthase</fullName>
    </alternativeName>
</protein>
<keyword evidence="11 16" id="KW-0472">Membrane</keyword>
<dbReference type="RefSeq" id="WP_061802054.1">
    <property type="nucleotide sequence ID" value="NZ_FOXX01000001.1"/>
</dbReference>
<evidence type="ECO:0000256" key="12">
    <source>
        <dbReference type="ARBA" id="ARBA00023209"/>
    </source>
</evidence>
<feature type="transmembrane region" description="Helical" evidence="16">
    <location>
        <begin position="101"/>
        <end position="118"/>
    </location>
</feature>
<evidence type="ECO:0000256" key="16">
    <source>
        <dbReference type="SAM" id="Phobius"/>
    </source>
</evidence>
<dbReference type="InterPro" id="IPR000462">
    <property type="entry name" value="CDP-OH_P_trans"/>
</dbReference>
<feature type="transmembrane region" description="Helical" evidence="16">
    <location>
        <begin position="130"/>
        <end position="150"/>
    </location>
</feature>
<evidence type="ECO:0000256" key="11">
    <source>
        <dbReference type="ARBA" id="ARBA00023136"/>
    </source>
</evidence>
<dbReference type="GeneID" id="93709357"/>
<dbReference type="NCBIfam" id="TIGR00473">
    <property type="entry name" value="pssA"/>
    <property type="match status" value="1"/>
</dbReference>
<keyword evidence="12" id="KW-0594">Phospholipid biosynthesis</keyword>
<evidence type="ECO:0000256" key="4">
    <source>
        <dbReference type="ARBA" id="ARBA00013174"/>
    </source>
</evidence>
<dbReference type="EMBL" id="FOXX01000001">
    <property type="protein sequence ID" value="SFQ19519.1"/>
    <property type="molecule type" value="Genomic_DNA"/>
</dbReference>
<dbReference type="Pfam" id="PF01066">
    <property type="entry name" value="CDP-OH_P_transf"/>
    <property type="match status" value="1"/>
</dbReference>
<evidence type="ECO:0000256" key="15">
    <source>
        <dbReference type="RuleBase" id="RU003750"/>
    </source>
</evidence>
<comment type="subcellular location">
    <subcellularLocation>
        <location evidence="2">Endomembrane system</location>
        <topology evidence="2">Multi-pass membrane protein</topology>
    </subcellularLocation>
</comment>
<dbReference type="EC" id="2.7.8.8" evidence="4"/>
<dbReference type="Gene3D" id="1.20.120.1760">
    <property type="match status" value="1"/>
</dbReference>
<dbReference type="PANTHER" id="PTHR14269">
    <property type="entry name" value="CDP-DIACYLGLYCEROL--GLYCEROL-3-PHOSPHATE 3-PHOSPHATIDYLTRANSFERASE-RELATED"/>
    <property type="match status" value="1"/>
</dbReference>
<dbReference type="PROSITE" id="PS00379">
    <property type="entry name" value="CDP_ALCOHOL_P_TRANSF"/>
    <property type="match status" value="1"/>
</dbReference>
<dbReference type="Proteomes" id="UP000182762">
    <property type="component" value="Unassembled WGS sequence"/>
</dbReference>
<dbReference type="InterPro" id="IPR004533">
    <property type="entry name" value="CDP-diaglyc--ser_O-PTrfase"/>
</dbReference>
<accession>A0A1I5WIM8</accession>
<feature type="transmembrane region" description="Helical" evidence="16">
    <location>
        <begin position="156"/>
        <end position="174"/>
    </location>
</feature>
<comment type="caution">
    <text evidence="17">The sequence shown here is derived from an EMBL/GenBank/DDBJ whole genome shotgun (WGS) entry which is preliminary data.</text>
</comment>
<sequence>MFLLDYLDYTLKKLKAHSANCLTLINLSLGTFALISIFHHEFRLSLFLIFLAAFADRFDGMVARKFGVESEFGKQLDSMCDIISFGIAPALLVYQGVLHEYGTPGTLFTIFYVACSAMRLARFNISENNGYFTGLPITAAGCLITFSFLFHKVIPGHLFMFLVVILSVLMISNFKLKKV</sequence>
<evidence type="ECO:0000256" key="5">
    <source>
        <dbReference type="ARBA" id="ARBA00017171"/>
    </source>
</evidence>
<reference evidence="17 18" key="1">
    <citation type="submission" date="2016-10" db="EMBL/GenBank/DDBJ databases">
        <authorList>
            <person name="Varghese N."/>
            <person name="Submissions S."/>
        </authorList>
    </citation>
    <scope>NUCLEOTIDE SEQUENCE [LARGE SCALE GENOMIC DNA]</scope>
    <source>
        <strain evidence="17 18">DSM 13796</strain>
    </source>
</reference>
<dbReference type="InterPro" id="IPR043130">
    <property type="entry name" value="CDP-OH_PTrfase_TM_dom"/>
</dbReference>
<dbReference type="InterPro" id="IPR050324">
    <property type="entry name" value="CDP-alcohol_PTase-I"/>
</dbReference>
<evidence type="ECO:0000256" key="6">
    <source>
        <dbReference type="ARBA" id="ARBA00022516"/>
    </source>
</evidence>
<gene>
    <name evidence="17" type="ORF">SAMN02745910_00586</name>
</gene>
<dbReference type="InterPro" id="IPR048254">
    <property type="entry name" value="CDP_ALCOHOL_P_TRANSF_CS"/>
</dbReference>
<organism evidence="17 18">
    <name type="scientific">Priestia endophytica DSM 13796</name>
    <dbReference type="NCBI Taxonomy" id="1121089"/>
    <lineage>
        <taxon>Bacteria</taxon>
        <taxon>Bacillati</taxon>
        <taxon>Bacillota</taxon>
        <taxon>Bacilli</taxon>
        <taxon>Bacillales</taxon>
        <taxon>Bacillaceae</taxon>
        <taxon>Priestia</taxon>
    </lineage>
</organism>
<evidence type="ECO:0000256" key="7">
    <source>
        <dbReference type="ARBA" id="ARBA00022679"/>
    </source>
</evidence>
<evidence type="ECO:0000256" key="10">
    <source>
        <dbReference type="ARBA" id="ARBA00023098"/>
    </source>
</evidence>
<evidence type="ECO:0000256" key="14">
    <source>
        <dbReference type="ARBA" id="ARBA00032361"/>
    </source>
</evidence>
<evidence type="ECO:0000256" key="2">
    <source>
        <dbReference type="ARBA" id="ARBA00004127"/>
    </source>
</evidence>
<comment type="catalytic activity">
    <reaction evidence="1">
        <text>a CDP-1,2-diacyl-sn-glycerol + L-serine = a 1,2-diacyl-sn-glycero-3-phospho-L-serine + CMP + H(+)</text>
        <dbReference type="Rhea" id="RHEA:16913"/>
        <dbReference type="ChEBI" id="CHEBI:15378"/>
        <dbReference type="ChEBI" id="CHEBI:33384"/>
        <dbReference type="ChEBI" id="CHEBI:57262"/>
        <dbReference type="ChEBI" id="CHEBI:58332"/>
        <dbReference type="ChEBI" id="CHEBI:60377"/>
        <dbReference type="EC" id="2.7.8.8"/>
    </reaction>
</comment>
<keyword evidence="10" id="KW-0443">Lipid metabolism</keyword>
<keyword evidence="18" id="KW-1185">Reference proteome</keyword>
<comment type="similarity">
    <text evidence="3 15">Belongs to the CDP-alcohol phosphatidyltransferase class-I family.</text>
</comment>
<keyword evidence="7 15" id="KW-0808">Transferase</keyword>
<evidence type="ECO:0000256" key="13">
    <source>
        <dbReference type="ARBA" id="ARBA00023264"/>
    </source>
</evidence>
<evidence type="ECO:0000313" key="17">
    <source>
        <dbReference type="EMBL" id="SFQ19519.1"/>
    </source>
</evidence>
<evidence type="ECO:0000256" key="9">
    <source>
        <dbReference type="ARBA" id="ARBA00022989"/>
    </source>
</evidence>
<keyword evidence="9 16" id="KW-1133">Transmembrane helix</keyword>
<evidence type="ECO:0000256" key="1">
    <source>
        <dbReference type="ARBA" id="ARBA00000287"/>
    </source>
</evidence>
<feature type="transmembrane region" description="Helical" evidence="16">
    <location>
        <begin position="21"/>
        <end position="38"/>
    </location>
</feature>
<name>A0A1I5WIM8_9BACI</name>
<keyword evidence="13" id="KW-1208">Phospholipid metabolism</keyword>
<keyword evidence="6" id="KW-0444">Lipid biosynthesis</keyword>
<keyword evidence="8 16" id="KW-0812">Transmembrane</keyword>
<evidence type="ECO:0000256" key="8">
    <source>
        <dbReference type="ARBA" id="ARBA00022692"/>
    </source>
</evidence>
<evidence type="ECO:0000313" key="18">
    <source>
        <dbReference type="Proteomes" id="UP000182762"/>
    </source>
</evidence>